<comment type="caution">
    <text evidence="6">The sequence shown here is derived from an EMBL/GenBank/DDBJ whole genome shotgun (WGS) entry which is preliminary data.</text>
</comment>
<dbReference type="EMBL" id="BMIF01000002">
    <property type="protein sequence ID" value="GGA59673.1"/>
    <property type="molecule type" value="Genomic_DNA"/>
</dbReference>
<keyword evidence="7" id="KW-1185">Reference proteome</keyword>
<evidence type="ECO:0000256" key="3">
    <source>
        <dbReference type="ARBA" id="ARBA00022729"/>
    </source>
</evidence>
<dbReference type="PIRSF" id="PIRSF002741">
    <property type="entry name" value="MppA"/>
    <property type="match status" value="1"/>
</dbReference>
<dbReference type="InterPro" id="IPR030678">
    <property type="entry name" value="Peptide/Ni-bd"/>
</dbReference>
<comment type="similarity">
    <text evidence="2">Belongs to the bacterial solute-binding protein 5 family.</text>
</comment>
<dbReference type="Gene3D" id="3.90.76.10">
    <property type="entry name" value="Dipeptide-binding Protein, Domain 1"/>
    <property type="match status" value="1"/>
</dbReference>
<gene>
    <name evidence="6" type="primary">dppA</name>
    <name evidence="6" type="ORF">GCM10011385_11810</name>
</gene>
<organism evidence="6 7">
    <name type="scientific">Nitratireductor aestuarii</name>
    <dbReference type="NCBI Taxonomy" id="1735103"/>
    <lineage>
        <taxon>Bacteria</taxon>
        <taxon>Pseudomonadati</taxon>
        <taxon>Pseudomonadota</taxon>
        <taxon>Alphaproteobacteria</taxon>
        <taxon>Hyphomicrobiales</taxon>
        <taxon>Phyllobacteriaceae</taxon>
        <taxon>Nitratireductor</taxon>
    </lineage>
</organism>
<evidence type="ECO:0000256" key="4">
    <source>
        <dbReference type="SAM" id="SignalP"/>
    </source>
</evidence>
<sequence>MVRGIAGAMVSMAALAVHAQAAELRIGMQDDVDILDPAQSQTFAGRLVFSNLCDKLVDISPNVEIVPQLATDWSVSDDGLKLTMNLRQDAVFHDGTPFNAEAVVYNIERSKTLDESRRKSELKSIEKAEATGPYQVTFTLTNPDATLLSQFSDRSGMMVSPKAAQEAGAQLAQNPVCSGPFKFVQRVAQDKIVLEKFADYWNADNIHIDRITYLPIPDSTVRLANLQSGDLDMVERMAATDAAAVEADANLQLFDVVSLGYNALYVNVGDKAKTPIGQDKRLRQAFSKTIDRDALYQIVYEGKGQGGNQPFSPSSIWYDKSRPVEPRDIEGAKALIKEAGFDRVPVELRHANNPVVSQMAQVIQAMASEAGFDVSLQAMEYAAMLAEQTAGNYEMGRMNWSGRPDPDGSIHQFLTCAGGLNDVHYCNPKVDELLNKARTSSDFDTRKALYDEANAILLDELPIIYLGHEAYLYGLNKKIQGFELYPDGMLRLAGVKIVE</sequence>
<dbReference type="Gene3D" id="3.10.105.10">
    <property type="entry name" value="Dipeptide-binding Protein, Domain 3"/>
    <property type="match status" value="1"/>
</dbReference>
<name>A0A916RK82_9HYPH</name>
<dbReference type="Gene3D" id="3.40.190.10">
    <property type="entry name" value="Periplasmic binding protein-like II"/>
    <property type="match status" value="1"/>
</dbReference>
<keyword evidence="3 4" id="KW-0732">Signal</keyword>
<proteinExistence type="inferred from homology"/>
<evidence type="ECO:0000313" key="6">
    <source>
        <dbReference type="EMBL" id="GGA59673.1"/>
    </source>
</evidence>
<dbReference type="GO" id="GO:0030288">
    <property type="term" value="C:outer membrane-bounded periplasmic space"/>
    <property type="evidence" value="ECO:0007669"/>
    <property type="project" value="UniProtKB-ARBA"/>
</dbReference>
<evidence type="ECO:0000256" key="1">
    <source>
        <dbReference type="ARBA" id="ARBA00004418"/>
    </source>
</evidence>
<evidence type="ECO:0000313" key="7">
    <source>
        <dbReference type="Proteomes" id="UP000636264"/>
    </source>
</evidence>
<dbReference type="Pfam" id="PF00496">
    <property type="entry name" value="SBP_bac_5"/>
    <property type="match status" value="1"/>
</dbReference>
<dbReference type="InterPro" id="IPR000914">
    <property type="entry name" value="SBP_5_dom"/>
</dbReference>
<feature type="chain" id="PRO_5036996108" evidence="4">
    <location>
        <begin position="22"/>
        <end position="499"/>
    </location>
</feature>
<dbReference type="GO" id="GO:1904680">
    <property type="term" value="F:peptide transmembrane transporter activity"/>
    <property type="evidence" value="ECO:0007669"/>
    <property type="project" value="TreeGrafter"/>
</dbReference>
<dbReference type="GO" id="GO:0015833">
    <property type="term" value="P:peptide transport"/>
    <property type="evidence" value="ECO:0007669"/>
    <property type="project" value="TreeGrafter"/>
</dbReference>
<dbReference type="CDD" id="cd08511">
    <property type="entry name" value="PBP2_NikA_DppA_OppA_like_5"/>
    <property type="match status" value="1"/>
</dbReference>
<feature type="signal peptide" evidence="4">
    <location>
        <begin position="1"/>
        <end position="21"/>
    </location>
</feature>
<evidence type="ECO:0000256" key="2">
    <source>
        <dbReference type="ARBA" id="ARBA00005695"/>
    </source>
</evidence>
<reference evidence="6" key="2">
    <citation type="submission" date="2020-09" db="EMBL/GenBank/DDBJ databases">
        <authorList>
            <person name="Sun Q."/>
            <person name="Zhou Y."/>
        </authorList>
    </citation>
    <scope>NUCLEOTIDE SEQUENCE</scope>
    <source>
        <strain evidence="6">CGMCC 1.15320</strain>
    </source>
</reference>
<evidence type="ECO:0000259" key="5">
    <source>
        <dbReference type="Pfam" id="PF00496"/>
    </source>
</evidence>
<dbReference type="GO" id="GO:0043190">
    <property type="term" value="C:ATP-binding cassette (ABC) transporter complex"/>
    <property type="evidence" value="ECO:0007669"/>
    <property type="project" value="InterPro"/>
</dbReference>
<dbReference type="AlphaFoldDB" id="A0A916RK82"/>
<protein>
    <submittedName>
        <fullName evidence="6">Peptide ABC transporter substrate-binding protein</fullName>
    </submittedName>
</protein>
<dbReference type="PANTHER" id="PTHR30290:SF38">
    <property type="entry name" value="D,D-DIPEPTIDE-BINDING PERIPLASMIC PROTEIN DDPA-RELATED"/>
    <property type="match status" value="1"/>
</dbReference>
<dbReference type="InterPro" id="IPR039424">
    <property type="entry name" value="SBP_5"/>
</dbReference>
<dbReference type="PANTHER" id="PTHR30290">
    <property type="entry name" value="PERIPLASMIC BINDING COMPONENT OF ABC TRANSPORTER"/>
    <property type="match status" value="1"/>
</dbReference>
<feature type="domain" description="Solute-binding protein family 5" evidence="5">
    <location>
        <begin position="64"/>
        <end position="419"/>
    </location>
</feature>
<dbReference type="Proteomes" id="UP000636264">
    <property type="component" value="Unassembled WGS sequence"/>
</dbReference>
<dbReference type="SUPFAM" id="SSF53850">
    <property type="entry name" value="Periplasmic binding protein-like II"/>
    <property type="match status" value="1"/>
</dbReference>
<comment type="subcellular location">
    <subcellularLocation>
        <location evidence="1">Periplasm</location>
    </subcellularLocation>
</comment>
<reference evidence="6" key="1">
    <citation type="journal article" date="2014" name="Int. J. Syst. Evol. Microbiol.">
        <title>Complete genome sequence of Corynebacterium casei LMG S-19264T (=DSM 44701T), isolated from a smear-ripened cheese.</title>
        <authorList>
            <consortium name="US DOE Joint Genome Institute (JGI-PGF)"/>
            <person name="Walter F."/>
            <person name="Albersmeier A."/>
            <person name="Kalinowski J."/>
            <person name="Ruckert C."/>
        </authorList>
    </citation>
    <scope>NUCLEOTIDE SEQUENCE</scope>
    <source>
        <strain evidence="6">CGMCC 1.15320</strain>
    </source>
</reference>
<accession>A0A916RK82</accession>